<comment type="pathway">
    <text evidence="2">Secondary metabolite biosynthesis.</text>
</comment>
<dbReference type="GO" id="GO:0016705">
    <property type="term" value="F:oxidoreductase activity, acting on paired donors, with incorporation or reduction of molecular oxygen"/>
    <property type="evidence" value="ECO:0007669"/>
    <property type="project" value="InterPro"/>
</dbReference>
<dbReference type="CDD" id="cd11065">
    <property type="entry name" value="CYP64-like"/>
    <property type="match status" value="1"/>
</dbReference>
<feature type="transmembrane region" description="Helical" evidence="10">
    <location>
        <begin position="12"/>
        <end position="36"/>
    </location>
</feature>
<keyword evidence="4 9" id="KW-0349">Heme</keyword>
<keyword evidence="7 9" id="KW-0408">Iron</keyword>
<dbReference type="GO" id="GO:0005506">
    <property type="term" value="F:iron ion binding"/>
    <property type="evidence" value="ECO:0007669"/>
    <property type="project" value="InterPro"/>
</dbReference>
<keyword evidence="12" id="KW-1185">Reference proteome</keyword>
<keyword evidence="10" id="KW-1133">Transmembrane helix</keyword>
<dbReference type="InterPro" id="IPR036396">
    <property type="entry name" value="Cyt_P450_sf"/>
</dbReference>
<protein>
    <submittedName>
        <fullName evidence="11">Cytochrome P450</fullName>
    </submittedName>
</protein>
<dbReference type="AlphaFoldDB" id="A0A9P5TBT6"/>
<evidence type="ECO:0000256" key="10">
    <source>
        <dbReference type="SAM" id="Phobius"/>
    </source>
</evidence>
<dbReference type="PANTHER" id="PTHR46300:SF7">
    <property type="entry name" value="P450, PUTATIVE (EUROFUNG)-RELATED"/>
    <property type="match status" value="1"/>
</dbReference>
<dbReference type="InterPro" id="IPR050364">
    <property type="entry name" value="Cytochrome_P450_fung"/>
</dbReference>
<organism evidence="11 12">
    <name type="scientific">Russula ochroleuca</name>
    <dbReference type="NCBI Taxonomy" id="152965"/>
    <lineage>
        <taxon>Eukaryota</taxon>
        <taxon>Fungi</taxon>
        <taxon>Dikarya</taxon>
        <taxon>Basidiomycota</taxon>
        <taxon>Agaricomycotina</taxon>
        <taxon>Agaricomycetes</taxon>
        <taxon>Russulales</taxon>
        <taxon>Russulaceae</taxon>
        <taxon>Russula</taxon>
    </lineage>
</organism>
<keyword evidence="10" id="KW-0812">Transmembrane</keyword>
<dbReference type="OrthoDB" id="2789670at2759"/>
<feature type="binding site" description="axial binding residue" evidence="9">
    <location>
        <position position="455"/>
    </location>
    <ligand>
        <name>heme</name>
        <dbReference type="ChEBI" id="CHEBI:30413"/>
    </ligand>
    <ligandPart>
        <name>Fe</name>
        <dbReference type="ChEBI" id="CHEBI:18248"/>
    </ligandPart>
</feature>
<dbReference type="SUPFAM" id="SSF48264">
    <property type="entry name" value="Cytochrome P450"/>
    <property type="match status" value="1"/>
</dbReference>
<proteinExistence type="inferred from homology"/>
<keyword evidence="8" id="KW-0503">Monooxygenase</keyword>
<reference evidence="11" key="1">
    <citation type="submission" date="2019-10" db="EMBL/GenBank/DDBJ databases">
        <authorList>
            <consortium name="DOE Joint Genome Institute"/>
            <person name="Kuo A."/>
            <person name="Miyauchi S."/>
            <person name="Kiss E."/>
            <person name="Drula E."/>
            <person name="Kohler A."/>
            <person name="Sanchez-Garcia M."/>
            <person name="Andreopoulos B."/>
            <person name="Barry K.W."/>
            <person name="Bonito G."/>
            <person name="Buee M."/>
            <person name="Carver A."/>
            <person name="Chen C."/>
            <person name="Cichocki N."/>
            <person name="Clum A."/>
            <person name="Culley D."/>
            <person name="Crous P.W."/>
            <person name="Fauchery L."/>
            <person name="Girlanda M."/>
            <person name="Hayes R."/>
            <person name="Keri Z."/>
            <person name="LaButti K."/>
            <person name="Lipzen A."/>
            <person name="Lombard V."/>
            <person name="Magnuson J."/>
            <person name="Maillard F."/>
            <person name="Morin E."/>
            <person name="Murat C."/>
            <person name="Nolan M."/>
            <person name="Ohm R."/>
            <person name="Pangilinan J."/>
            <person name="Pereira M."/>
            <person name="Perotto S."/>
            <person name="Peter M."/>
            <person name="Riley R."/>
            <person name="Sitrit Y."/>
            <person name="Stielow B."/>
            <person name="Szollosi G."/>
            <person name="Zifcakova L."/>
            <person name="Stursova M."/>
            <person name="Spatafora J.W."/>
            <person name="Tedersoo L."/>
            <person name="Vaario L.-M."/>
            <person name="Yamada A."/>
            <person name="Yan M."/>
            <person name="Wang P."/>
            <person name="Xu J."/>
            <person name="Bruns T."/>
            <person name="Baldrian P."/>
            <person name="Vilgalys R."/>
            <person name="Henrissat B."/>
            <person name="Grigoriev I.V."/>
            <person name="Hibbett D."/>
            <person name="Nagy L.G."/>
            <person name="Martin F.M."/>
        </authorList>
    </citation>
    <scope>NUCLEOTIDE SEQUENCE</scope>
    <source>
        <strain evidence="11">Prilba</strain>
    </source>
</reference>
<accession>A0A9P5TBT6</accession>
<reference evidence="11" key="2">
    <citation type="journal article" date="2020" name="Nat. Commun.">
        <title>Large-scale genome sequencing of mycorrhizal fungi provides insights into the early evolution of symbiotic traits.</title>
        <authorList>
            <person name="Miyauchi S."/>
            <person name="Kiss E."/>
            <person name="Kuo A."/>
            <person name="Drula E."/>
            <person name="Kohler A."/>
            <person name="Sanchez-Garcia M."/>
            <person name="Morin E."/>
            <person name="Andreopoulos B."/>
            <person name="Barry K.W."/>
            <person name="Bonito G."/>
            <person name="Buee M."/>
            <person name="Carver A."/>
            <person name="Chen C."/>
            <person name="Cichocki N."/>
            <person name="Clum A."/>
            <person name="Culley D."/>
            <person name="Crous P.W."/>
            <person name="Fauchery L."/>
            <person name="Girlanda M."/>
            <person name="Hayes R.D."/>
            <person name="Keri Z."/>
            <person name="LaButti K."/>
            <person name="Lipzen A."/>
            <person name="Lombard V."/>
            <person name="Magnuson J."/>
            <person name="Maillard F."/>
            <person name="Murat C."/>
            <person name="Nolan M."/>
            <person name="Ohm R.A."/>
            <person name="Pangilinan J."/>
            <person name="Pereira M.F."/>
            <person name="Perotto S."/>
            <person name="Peter M."/>
            <person name="Pfister S."/>
            <person name="Riley R."/>
            <person name="Sitrit Y."/>
            <person name="Stielow J.B."/>
            <person name="Szollosi G."/>
            <person name="Zifcakova L."/>
            <person name="Stursova M."/>
            <person name="Spatafora J.W."/>
            <person name="Tedersoo L."/>
            <person name="Vaario L.M."/>
            <person name="Yamada A."/>
            <person name="Yan M."/>
            <person name="Wang P."/>
            <person name="Xu J."/>
            <person name="Bruns T."/>
            <person name="Baldrian P."/>
            <person name="Vilgalys R."/>
            <person name="Dunand C."/>
            <person name="Henrissat B."/>
            <person name="Grigoriev I.V."/>
            <person name="Hibbett D."/>
            <person name="Nagy L.G."/>
            <person name="Martin F.M."/>
        </authorList>
    </citation>
    <scope>NUCLEOTIDE SEQUENCE</scope>
    <source>
        <strain evidence="11">Prilba</strain>
    </source>
</reference>
<dbReference type="EMBL" id="WHVB01000004">
    <property type="protein sequence ID" value="KAF8483442.1"/>
    <property type="molecule type" value="Genomic_DNA"/>
</dbReference>
<evidence type="ECO:0000256" key="6">
    <source>
        <dbReference type="ARBA" id="ARBA00023002"/>
    </source>
</evidence>
<evidence type="ECO:0000256" key="7">
    <source>
        <dbReference type="ARBA" id="ARBA00023004"/>
    </source>
</evidence>
<dbReference type="GO" id="GO:0020037">
    <property type="term" value="F:heme binding"/>
    <property type="evidence" value="ECO:0007669"/>
    <property type="project" value="InterPro"/>
</dbReference>
<keyword evidence="5 9" id="KW-0479">Metal-binding</keyword>
<gene>
    <name evidence="11" type="ORF">DFH94DRAFT_792293</name>
</gene>
<evidence type="ECO:0000256" key="4">
    <source>
        <dbReference type="ARBA" id="ARBA00022617"/>
    </source>
</evidence>
<evidence type="ECO:0000256" key="8">
    <source>
        <dbReference type="ARBA" id="ARBA00023033"/>
    </source>
</evidence>
<comment type="caution">
    <text evidence="11">The sequence shown here is derived from an EMBL/GenBank/DDBJ whole genome shotgun (WGS) entry which is preliminary data.</text>
</comment>
<dbReference type="Pfam" id="PF00067">
    <property type="entry name" value="p450"/>
    <property type="match status" value="1"/>
</dbReference>
<evidence type="ECO:0000256" key="9">
    <source>
        <dbReference type="PIRSR" id="PIRSR602401-1"/>
    </source>
</evidence>
<evidence type="ECO:0000256" key="2">
    <source>
        <dbReference type="ARBA" id="ARBA00005179"/>
    </source>
</evidence>
<evidence type="ECO:0000313" key="12">
    <source>
        <dbReference type="Proteomes" id="UP000759537"/>
    </source>
</evidence>
<evidence type="ECO:0000256" key="1">
    <source>
        <dbReference type="ARBA" id="ARBA00001971"/>
    </source>
</evidence>
<keyword evidence="10" id="KW-0472">Membrane</keyword>
<comment type="similarity">
    <text evidence="3">Belongs to the cytochrome P450 family.</text>
</comment>
<keyword evidence="6" id="KW-0560">Oxidoreductase</keyword>
<dbReference type="Gene3D" id="1.10.630.10">
    <property type="entry name" value="Cytochrome P450"/>
    <property type="match status" value="1"/>
</dbReference>
<sequence length="533" mass="59806">MSTTFYSLALVASWSGASVRTGLISLLSIILLKLCYVRYTRSPWRKLPPGPQGLPILGNIRQLNDKRWLTSRDCKGTYGDVVYLSALGRSIIVLNSQKAAADLLGRRASNYSDRPRFIVAAEILTGGMEVSLIQYGMLWRRMRRAAHEGLHKSAAKAFNNIQMTEAVLLTSGILESPGRWEMHMRRFTASMIMTAVYDTPVIHSLEDESVRRINDHVMRVAHTVLPGSHLVELLPWMKHIPSRFAKWKRTAEEWFRRDTEMFESLVDSVRTNMAKGTDSPCLSATLIKKQSRIGLNGLELAWLVSTMYGATSETTTGSMYWWMLAMVAFPETQRRAQAELDSVVGRSRVPSFSDLPNLPYLRAMVKEVLRWRSVLPVGIPHCSLEDDWYEGMFIPKGTMCLVNVAVCNHDPAIYGDDAGLFDPSRHLDSDGALAPGPPDTQDEGHIVYGFGKRICLGRHVANDTMFIAYAVMLWAMKLVPDKDEDGGDIPIDVDGYLDNGMVHTPLPFSCKITPRFPEAIAILDEERELRGQL</sequence>
<name>A0A9P5TBT6_9AGAM</name>
<comment type="cofactor">
    <cofactor evidence="1 9">
        <name>heme</name>
        <dbReference type="ChEBI" id="CHEBI:30413"/>
    </cofactor>
</comment>
<evidence type="ECO:0000256" key="3">
    <source>
        <dbReference type="ARBA" id="ARBA00010617"/>
    </source>
</evidence>
<dbReference type="GO" id="GO:0004497">
    <property type="term" value="F:monooxygenase activity"/>
    <property type="evidence" value="ECO:0007669"/>
    <property type="project" value="UniProtKB-KW"/>
</dbReference>
<dbReference type="Proteomes" id="UP000759537">
    <property type="component" value="Unassembled WGS sequence"/>
</dbReference>
<evidence type="ECO:0000313" key="11">
    <source>
        <dbReference type="EMBL" id="KAF8483442.1"/>
    </source>
</evidence>
<dbReference type="PRINTS" id="PR00463">
    <property type="entry name" value="EP450I"/>
</dbReference>
<evidence type="ECO:0000256" key="5">
    <source>
        <dbReference type="ARBA" id="ARBA00022723"/>
    </source>
</evidence>
<dbReference type="PRINTS" id="PR00385">
    <property type="entry name" value="P450"/>
</dbReference>
<dbReference type="InterPro" id="IPR002401">
    <property type="entry name" value="Cyt_P450_E_grp-I"/>
</dbReference>
<dbReference type="InterPro" id="IPR001128">
    <property type="entry name" value="Cyt_P450"/>
</dbReference>
<dbReference type="PANTHER" id="PTHR46300">
    <property type="entry name" value="P450, PUTATIVE (EUROFUNG)-RELATED-RELATED"/>
    <property type="match status" value="1"/>
</dbReference>